<evidence type="ECO:0000256" key="6">
    <source>
        <dbReference type="ARBA" id="ARBA00023295"/>
    </source>
</evidence>
<protein>
    <recommendedName>
        <fullName evidence="7">Beta-hexosaminidase</fullName>
        <ecNumber evidence="7">3.2.1.52</ecNumber>
    </recommendedName>
</protein>
<evidence type="ECO:0000256" key="8">
    <source>
        <dbReference type="PIRSR" id="PIRSR001093-1"/>
    </source>
</evidence>
<organism evidence="12 13">
    <name type="scientific">Phaeomoniella chlamydospora</name>
    <name type="common">Phaeoacremonium chlamydosporum</name>
    <dbReference type="NCBI Taxonomy" id="158046"/>
    <lineage>
        <taxon>Eukaryota</taxon>
        <taxon>Fungi</taxon>
        <taxon>Dikarya</taxon>
        <taxon>Ascomycota</taxon>
        <taxon>Pezizomycotina</taxon>
        <taxon>Eurotiomycetes</taxon>
        <taxon>Chaetothyriomycetidae</taxon>
        <taxon>Phaeomoniellales</taxon>
        <taxon>Phaeomoniellaceae</taxon>
        <taxon>Phaeomoniella</taxon>
    </lineage>
</organism>
<dbReference type="AlphaFoldDB" id="A0A0G2ET45"/>
<dbReference type="InterPro" id="IPR017853">
    <property type="entry name" value="GH"/>
</dbReference>
<feature type="signal peptide" evidence="9">
    <location>
        <begin position="1"/>
        <end position="18"/>
    </location>
</feature>
<evidence type="ECO:0000259" key="11">
    <source>
        <dbReference type="Pfam" id="PF14845"/>
    </source>
</evidence>
<dbReference type="GO" id="GO:0005975">
    <property type="term" value="P:carbohydrate metabolic process"/>
    <property type="evidence" value="ECO:0007669"/>
    <property type="project" value="InterPro"/>
</dbReference>
<dbReference type="GO" id="GO:0016231">
    <property type="term" value="F:beta-N-acetylglucosaminidase activity"/>
    <property type="evidence" value="ECO:0007669"/>
    <property type="project" value="TreeGrafter"/>
</dbReference>
<feature type="active site" description="Proton donor" evidence="8">
    <location>
        <position position="366"/>
    </location>
</feature>
<comment type="caution">
    <text evidence="12">The sequence shown here is derived from an EMBL/GenBank/DDBJ whole genome shotgun (WGS) entry which is preliminary data.</text>
</comment>
<dbReference type="PANTHER" id="PTHR22600">
    <property type="entry name" value="BETA-HEXOSAMINIDASE"/>
    <property type="match status" value="1"/>
</dbReference>
<dbReference type="Pfam" id="PF00728">
    <property type="entry name" value="Glyco_hydro_20"/>
    <property type="match status" value="1"/>
</dbReference>
<dbReference type="PIRSF" id="PIRSF001093">
    <property type="entry name" value="B-hxosamndse_ab_euk"/>
    <property type="match status" value="1"/>
</dbReference>
<dbReference type="InterPro" id="IPR015883">
    <property type="entry name" value="Glyco_hydro_20_cat"/>
</dbReference>
<feature type="chain" id="PRO_5002543549" description="Beta-hexosaminidase" evidence="9">
    <location>
        <begin position="19"/>
        <end position="618"/>
    </location>
</feature>
<keyword evidence="5" id="KW-0325">Glycoprotein</keyword>
<name>A0A0G2ET45_PHACM</name>
<dbReference type="Pfam" id="PF14845">
    <property type="entry name" value="Glycohydro_20b2"/>
    <property type="match status" value="1"/>
</dbReference>
<evidence type="ECO:0000256" key="2">
    <source>
        <dbReference type="ARBA" id="ARBA00006285"/>
    </source>
</evidence>
<comment type="catalytic activity">
    <reaction evidence="1 7">
        <text>Hydrolysis of terminal non-reducing N-acetyl-D-hexosamine residues in N-acetyl-beta-D-hexosaminides.</text>
        <dbReference type="EC" id="3.2.1.52"/>
    </reaction>
</comment>
<dbReference type="PRINTS" id="PR00738">
    <property type="entry name" value="GLHYDRLASE20"/>
</dbReference>
<comment type="similarity">
    <text evidence="2 7">Belongs to the glycosyl hydrolase 20 family.</text>
</comment>
<evidence type="ECO:0000256" key="7">
    <source>
        <dbReference type="PIRNR" id="PIRNR001093"/>
    </source>
</evidence>
<keyword evidence="6 7" id="KW-0326">Glycosidase</keyword>
<gene>
    <name evidence="12" type="ORF">UCRPC4_g01837</name>
</gene>
<dbReference type="EC" id="3.2.1.52" evidence="7"/>
<dbReference type="Proteomes" id="UP000053317">
    <property type="component" value="Unassembled WGS sequence"/>
</dbReference>
<keyword evidence="13" id="KW-1185">Reference proteome</keyword>
<accession>A0A0G2ET45</accession>
<dbReference type="Gene3D" id="3.20.20.80">
    <property type="entry name" value="Glycosidases"/>
    <property type="match status" value="1"/>
</dbReference>
<sequence>MTFIWILLLSILSTCTLAVWPNPSESTYGDTVLWLSSDFNIVQAGSASGESKFSKYVKILEWLGRPGSQRYLHRRNQTEFSEAEILSAAIQRTESTISGTKFVPWKFHSRNATWEPQQNSSSPSISTITIYQDNSTTSNSAKDFFSGNETYILDITVDGKVSISSKSALGTIRGLQTLEQLFYAHSSGGVYTPYAPVSITDSPKWTHRGVNLDICRNVFGPDDVKRTLDAMATAKFSRLHVHATDAQSWPIVIPSLPTLSSKGAYQPSLVWTSEDLASVQQYGLERGISVFIEIDMPGHTASIAHAFPNLIAAFNELDWNTFAAEPPSGQLKLNSSDVDTFIDTLLSDLLPRVSPYTTNFHTGGDELNQQVHLLDETVRSNSSDVIQPLLQKFVSRAHSQVRSAGLQPISWEEMVLDWNLTLTPYTSVANNSSNASDLDTIIQVWQSSSNLLSVLSLGYRALFGDYSQWYLDCGYGQWLNPYPSGYSPPGIPVNSSGGTATQIVDPFTDYCSPLKNWRHIYVYDPLDNITSDLQPLIHGGEVHLWSEQVDSVSLDGKLWPRAAAAAEVLWSGPRNSSQIAEASGRLGRWRERAVLDHGIASATVTMNICLMGETNCEL</sequence>
<dbReference type="FunFam" id="3.20.20.80:FF:000063">
    <property type="entry name" value="Beta-hexosaminidase"/>
    <property type="match status" value="1"/>
</dbReference>
<dbReference type="InterPro" id="IPR029018">
    <property type="entry name" value="Hex-like_dom2"/>
</dbReference>
<evidence type="ECO:0000256" key="5">
    <source>
        <dbReference type="ARBA" id="ARBA00023180"/>
    </source>
</evidence>
<proteinExistence type="inferred from homology"/>
<dbReference type="EMBL" id="LCWF01000042">
    <property type="protein sequence ID" value="KKY25359.1"/>
    <property type="molecule type" value="Genomic_DNA"/>
</dbReference>
<reference evidence="12 13" key="2">
    <citation type="submission" date="2015-05" db="EMBL/GenBank/DDBJ databases">
        <authorList>
            <person name="Morales-Cruz A."/>
            <person name="Amrine K.C."/>
            <person name="Cantu D."/>
        </authorList>
    </citation>
    <scope>NUCLEOTIDE SEQUENCE [LARGE SCALE GENOMIC DNA]</scope>
    <source>
        <strain evidence="12">UCRPC4</strain>
    </source>
</reference>
<dbReference type="InterPro" id="IPR029019">
    <property type="entry name" value="HEX_eukaryotic_N"/>
</dbReference>
<dbReference type="SUPFAM" id="SSF55545">
    <property type="entry name" value="beta-N-acetylhexosaminidase-like domain"/>
    <property type="match status" value="1"/>
</dbReference>
<dbReference type="OrthoDB" id="428480at2759"/>
<dbReference type="InterPro" id="IPR025705">
    <property type="entry name" value="Beta_hexosaminidase_sua/sub"/>
</dbReference>
<keyword evidence="3 9" id="KW-0732">Signal</keyword>
<feature type="domain" description="Glycoside hydrolase family 20 catalytic" evidence="10">
    <location>
        <begin position="206"/>
        <end position="572"/>
    </location>
</feature>
<evidence type="ECO:0000256" key="3">
    <source>
        <dbReference type="ARBA" id="ARBA00022729"/>
    </source>
</evidence>
<evidence type="ECO:0000256" key="1">
    <source>
        <dbReference type="ARBA" id="ARBA00001231"/>
    </source>
</evidence>
<dbReference type="Gene3D" id="3.30.379.10">
    <property type="entry name" value="Chitobiase/beta-hexosaminidase domain 2-like"/>
    <property type="match status" value="1"/>
</dbReference>
<dbReference type="GO" id="GO:0016020">
    <property type="term" value="C:membrane"/>
    <property type="evidence" value="ECO:0007669"/>
    <property type="project" value="TreeGrafter"/>
</dbReference>
<evidence type="ECO:0000259" key="10">
    <source>
        <dbReference type="Pfam" id="PF00728"/>
    </source>
</evidence>
<evidence type="ECO:0000256" key="4">
    <source>
        <dbReference type="ARBA" id="ARBA00022801"/>
    </source>
</evidence>
<dbReference type="PANTHER" id="PTHR22600:SF58">
    <property type="entry name" value="BETA-HEXOSAMINIDASE"/>
    <property type="match status" value="1"/>
</dbReference>
<dbReference type="SUPFAM" id="SSF51445">
    <property type="entry name" value="(Trans)glycosidases"/>
    <property type="match status" value="1"/>
</dbReference>
<feature type="domain" description="Beta-hexosaminidase eukaryotic type N-terminal" evidence="11">
    <location>
        <begin position="19"/>
        <end position="181"/>
    </location>
</feature>
<evidence type="ECO:0000313" key="13">
    <source>
        <dbReference type="Proteomes" id="UP000053317"/>
    </source>
</evidence>
<reference evidence="12 13" key="1">
    <citation type="submission" date="2015-05" db="EMBL/GenBank/DDBJ databases">
        <title>Distinctive expansion of gene families associated with plant cell wall degradation and secondary metabolism in the genomes of grapevine trunk pathogens.</title>
        <authorList>
            <person name="Lawrence D.P."/>
            <person name="Travadon R."/>
            <person name="Rolshausen P.E."/>
            <person name="Baumgartner K."/>
        </authorList>
    </citation>
    <scope>NUCLEOTIDE SEQUENCE [LARGE SCALE GENOMIC DNA]</scope>
    <source>
        <strain evidence="12">UCRPC4</strain>
    </source>
</reference>
<dbReference type="GO" id="GO:0030203">
    <property type="term" value="P:glycosaminoglycan metabolic process"/>
    <property type="evidence" value="ECO:0007669"/>
    <property type="project" value="TreeGrafter"/>
</dbReference>
<evidence type="ECO:0000256" key="9">
    <source>
        <dbReference type="SAM" id="SignalP"/>
    </source>
</evidence>
<evidence type="ECO:0000313" key="12">
    <source>
        <dbReference type="EMBL" id="KKY25359.1"/>
    </source>
</evidence>
<keyword evidence="4 7" id="KW-0378">Hydrolase</keyword>